<dbReference type="Proteomes" id="UP000034380">
    <property type="component" value="Unassembled WGS sequence"/>
</dbReference>
<dbReference type="Gene3D" id="3.30.1360.70">
    <property type="entry name" value="Arginyl tRNA synthetase N-terminal domain"/>
    <property type="match status" value="1"/>
</dbReference>
<keyword evidence="7 11" id="KW-0067">ATP-binding</keyword>
<organism evidence="15 16">
    <name type="scientific">Candidatus Yanofskybacteria bacterium GW2011_GWA1_41_6</name>
    <dbReference type="NCBI Taxonomy" id="1619020"/>
    <lineage>
        <taxon>Bacteria</taxon>
        <taxon>Candidatus Yanofskyibacteriota</taxon>
    </lineage>
</organism>
<evidence type="ECO:0000256" key="12">
    <source>
        <dbReference type="RuleBase" id="RU363038"/>
    </source>
</evidence>
<keyword evidence="4 11" id="KW-0963">Cytoplasm</keyword>
<keyword evidence="9 11" id="KW-0030">Aminoacyl-tRNA synthetase</keyword>
<dbReference type="InterPro" id="IPR008909">
    <property type="entry name" value="DALR_anticod-bd"/>
</dbReference>
<protein>
    <recommendedName>
        <fullName evidence="11">Arginine--tRNA ligase</fullName>
        <ecNumber evidence="11">6.1.1.19</ecNumber>
    </recommendedName>
    <alternativeName>
        <fullName evidence="11">Arginyl-tRNA synthetase</fullName>
        <shortName evidence="11">ArgRS</shortName>
    </alternativeName>
</protein>
<dbReference type="SUPFAM" id="SSF47323">
    <property type="entry name" value="Anticodon-binding domain of a subclass of class I aminoacyl-tRNA synthetases"/>
    <property type="match status" value="1"/>
</dbReference>
<dbReference type="InterPro" id="IPR035684">
    <property type="entry name" value="ArgRS_core"/>
</dbReference>
<dbReference type="Pfam" id="PF05746">
    <property type="entry name" value="DALR_1"/>
    <property type="match status" value="1"/>
</dbReference>
<keyword evidence="8 11" id="KW-0648">Protein biosynthesis</keyword>
<gene>
    <name evidence="11" type="primary">argS</name>
    <name evidence="15" type="ORF">UU70_C0009G0004</name>
</gene>
<feature type="domain" description="DALR anticodon binding" evidence="13">
    <location>
        <begin position="413"/>
        <end position="534"/>
    </location>
</feature>
<dbReference type="SUPFAM" id="SSF55190">
    <property type="entry name" value="Arginyl-tRNA synthetase (ArgRS), N-terminal 'additional' domain"/>
    <property type="match status" value="1"/>
</dbReference>
<feature type="short sequence motif" description="'HIGH' region" evidence="11">
    <location>
        <begin position="121"/>
        <end position="131"/>
    </location>
</feature>
<dbReference type="AlphaFoldDB" id="A0A0G0WLX0"/>
<evidence type="ECO:0000313" key="16">
    <source>
        <dbReference type="Proteomes" id="UP000034380"/>
    </source>
</evidence>
<dbReference type="GO" id="GO:0005737">
    <property type="term" value="C:cytoplasm"/>
    <property type="evidence" value="ECO:0007669"/>
    <property type="project" value="UniProtKB-SubCell"/>
</dbReference>
<dbReference type="InterPro" id="IPR005148">
    <property type="entry name" value="Arg-tRNA-synth_N"/>
</dbReference>
<dbReference type="InterPro" id="IPR036695">
    <property type="entry name" value="Arg-tRNA-synth_N_sf"/>
</dbReference>
<comment type="subcellular location">
    <subcellularLocation>
        <location evidence="1 11">Cytoplasm</location>
    </subcellularLocation>
</comment>
<evidence type="ECO:0000256" key="3">
    <source>
        <dbReference type="ARBA" id="ARBA00011245"/>
    </source>
</evidence>
<comment type="similarity">
    <text evidence="2 11 12">Belongs to the class-I aminoacyl-tRNA synthetase family.</text>
</comment>
<evidence type="ECO:0000256" key="2">
    <source>
        <dbReference type="ARBA" id="ARBA00005594"/>
    </source>
</evidence>
<dbReference type="PATRIC" id="fig|1619020.3.peg.89"/>
<accession>A0A0G0WLX0</accession>
<keyword evidence="5 11" id="KW-0436">Ligase</keyword>
<dbReference type="GO" id="GO:0004814">
    <property type="term" value="F:arginine-tRNA ligase activity"/>
    <property type="evidence" value="ECO:0007669"/>
    <property type="project" value="UniProtKB-UniRule"/>
</dbReference>
<dbReference type="PROSITE" id="PS00178">
    <property type="entry name" value="AA_TRNA_LIGASE_I"/>
    <property type="match status" value="1"/>
</dbReference>
<dbReference type="FunFam" id="3.40.50.620:FF:000062">
    <property type="entry name" value="Arginine--tRNA ligase"/>
    <property type="match status" value="1"/>
</dbReference>
<dbReference type="PRINTS" id="PR01038">
    <property type="entry name" value="TRNASYNTHARG"/>
</dbReference>
<dbReference type="EC" id="6.1.1.19" evidence="11"/>
<evidence type="ECO:0000256" key="10">
    <source>
        <dbReference type="ARBA" id="ARBA00049339"/>
    </source>
</evidence>
<dbReference type="CDD" id="cd00671">
    <property type="entry name" value="ArgRS_core"/>
    <property type="match status" value="1"/>
</dbReference>
<dbReference type="Gene3D" id="1.10.730.10">
    <property type="entry name" value="Isoleucyl-tRNA Synthetase, Domain 1"/>
    <property type="match status" value="1"/>
</dbReference>
<comment type="catalytic activity">
    <reaction evidence="10 11">
        <text>tRNA(Arg) + L-arginine + ATP = L-arginyl-tRNA(Arg) + AMP + diphosphate</text>
        <dbReference type="Rhea" id="RHEA:20301"/>
        <dbReference type="Rhea" id="RHEA-COMP:9658"/>
        <dbReference type="Rhea" id="RHEA-COMP:9673"/>
        <dbReference type="ChEBI" id="CHEBI:30616"/>
        <dbReference type="ChEBI" id="CHEBI:32682"/>
        <dbReference type="ChEBI" id="CHEBI:33019"/>
        <dbReference type="ChEBI" id="CHEBI:78442"/>
        <dbReference type="ChEBI" id="CHEBI:78513"/>
        <dbReference type="ChEBI" id="CHEBI:456215"/>
        <dbReference type="EC" id="6.1.1.19"/>
    </reaction>
</comment>
<evidence type="ECO:0000313" key="15">
    <source>
        <dbReference type="EMBL" id="KKS13754.1"/>
    </source>
</evidence>
<dbReference type="PANTHER" id="PTHR11956:SF5">
    <property type="entry name" value="ARGININE--TRNA LIGASE, CYTOPLASMIC"/>
    <property type="match status" value="1"/>
</dbReference>
<evidence type="ECO:0000256" key="8">
    <source>
        <dbReference type="ARBA" id="ARBA00022917"/>
    </source>
</evidence>
<comment type="caution">
    <text evidence="15">The sequence shown here is derived from an EMBL/GenBank/DDBJ whole genome shotgun (WGS) entry which is preliminary data.</text>
</comment>
<dbReference type="Gene3D" id="3.40.50.620">
    <property type="entry name" value="HUPs"/>
    <property type="match status" value="1"/>
</dbReference>
<evidence type="ECO:0000256" key="1">
    <source>
        <dbReference type="ARBA" id="ARBA00004496"/>
    </source>
</evidence>
<dbReference type="SMART" id="SM00836">
    <property type="entry name" value="DALR_1"/>
    <property type="match status" value="1"/>
</dbReference>
<evidence type="ECO:0000259" key="13">
    <source>
        <dbReference type="SMART" id="SM00836"/>
    </source>
</evidence>
<dbReference type="InterPro" id="IPR014729">
    <property type="entry name" value="Rossmann-like_a/b/a_fold"/>
</dbReference>
<dbReference type="Pfam" id="PF03485">
    <property type="entry name" value="Arg_tRNA_synt_N"/>
    <property type="match status" value="1"/>
</dbReference>
<evidence type="ECO:0000256" key="4">
    <source>
        <dbReference type="ARBA" id="ARBA00022490"/>
    </source>
</evidence>
<dbReference type="NCBIfam" id="TIGR00456">
    <property type="entry name" value="argS"/>
    <property type="match status" value="1"/>
</dbReference>
<dbReference type="SMART" id="SM01016">
    <property type="entry name" value="Arg_tRNA_synt_N"/>
    <property type="match status" value="1"/>
</dbReference>
<dbReference type="HAMAP" id="MF_00123">
    <property type="entry name" value="Arg_tRNA_synth"/>
    <property type="match status" value="1"/>
</dbReference>
<dbReference type="FunFam" id="1.10.730.10:FF:000008">
    <property type="entry name" value="Arginine--tRNA ligase"/>
    <property type="match status" value="1"/>
</dbReference>
<dbReference type="GO" id="GO:0005524">
    <property type="term" value="F:ATP binding"/>
    <property type="evidence" value="ECO:0007669"/>
    <property type="project" value="UniProtKB-UniRule"/>
</dbReference>
<dbReference type="InterPro" id="IPR001412">
    <property type="entry name" value="aa-tRNA-synth_I_CS"/>
</dbReference>
<dbReference type="EMBL" id="LCBQ01000009">
    <property type="protein sequence ID" value="KKS13754.1"/>
    <property type="molecule type" value="Genomic_DNA"/>
</dbReference>
<evidence type="ECO:0000256" key="11">
    <source>
        <dbReference type="HAMAP-Rule" id="MF_00123"/>
    </source>
</evidence>
<evidence type="ECO:0000259" key="14">
    <source>
        <dbReference type="SMART" id="SM01016"/>
    </source>
</evidence>
<evidence type="ECO:0000256" key="9">
    <source>
        <dbReference type="ARBA" id="ARBA00023146"/>
    </source>
</evidence>
<keyword evidence="6 11" id="KW-0547">Nucleotide-binding</keyword>
<dbReference type="SUPFAM" id="SSF52374">
    <property type="entry name" value="Nucleotidylyl transferase"/>
    <property type="match status" value="1"/>
</dbReference>
<dbReference type="PANTHER" id="PTHR11956">
    <property type="entry name" value="ARGINYL-TRNA SYNTHETASE"/>
    <property type="match status" value="1"/>
</dbReference>
<feature type="domain" description="Arginyl tRNA synthetase N-terminal" evidence="14">
    <location>
        <begin position="4"/>
        <end position="84"/>
    </location>
</feature>
<reference evidence="15 16" key="1">
    <citation type="journal article" date="2015" name="Nature">
        <title>rRNA introns, odd ribosomes, and small enigmatic genomes across a large radiation of phyla.</title>
        <authorList>
            <person name="Brown C.T."/>
            <person name="Hug L.A."/>
            <person name="Thomas B.C."/>
            <person name="Sharon I."/>
            <person name="Castelle C.J."/>
            <person name="Singh A."/>
            <person name="Wilkins M.J."/>
            <person name="Williams K.H."/>
            <person name="Banfield J.F."/>
        </authorList>
    </citation>
    <scope>NUCLEOTIDE SEQUENCE [LARGE SCALE GENOMIC DNA]</scope>
</reference>
<evidence type="ECO:0000256" key="5">
    <source>
        <dbReference type="ARBA" id="ARBA00022598"/>
    </source>
</evidence>
<evidence type="ECO:0000256" key="6">
    <source>
        <dbReference type="ARBA" id="ARBA00022741"/>
    </source>
</evidence>
<dbReference type="InterPro" id="IPR001278">
    <property type="entry name" value="Arg-tRNA-ligase"/>
</dbReference>
<proteinExistence type="inferred from homology"/>
<name>A0A0G0WLX0_9BACT</name>
<dbReference type="Pfam" id="PF00750">
    <property type="entry name" value="tRNA-synt_1d"/>
    <property type="match status" value="1"/>
</dbReference>
<sequence>MIKFWLRKEISEKFPDVEFDILTPPDDKMGDYSTNLAFILAKKKGMSPTEAGKDLVTKLSSDKELGKKFSKIQLVPSGFINFYLSEDYLRTSLLEIIKEGEKFGDSEMGRGTKINLEFVSANPTGPLTVGNARAASFGDTLGNILKKTGYEVSKEYYINDVGNQVNKLAESVKLRMQELKGEKVEFGADLYQGEYVKEIAKEFLDKNVSEKDIVGQAIKGMTDRARNSSKNMGVEFDEWFSESQLHESGEVKNVLSELKSKGSVIEEDGAMWLKINDEQKAVLVKSDGSTTYLLNDIAYTKNKFGRGFTSAINIWGADHHGDVIRLKTGVAALGFDPDRLEILLHQLVSIKEGGELQKMSKRAGRFLLLDDLLNEVGKDAIRFFFLTRDLNTHMEFDIDLAKKQTKENPVFYIQYAYSRLNSIFSRITNYQLSVSNYNETSLSLLKEEEELRLLKDLVRFSEVIEDVSENYQVHQLAQYALNLSGDFHKFYEKHHVIQENNSELQSARLLLARGVHTVLKICLDLMGLAAPDRM</sequence>
<dbReference type="GO" id="GO:0006420">
    <property type="term" value="P:arginyl-tRNA aminoacylation"/>
    <property type="evidence" value="ECO:0007669"/>
    <property type="project" value="UniProtKB-UniRule"/>
</dbReference>
<comment type="subunit">
    <text evidence="3 11">Monomer.</text>
</comment>
<evidence type="ECO:0000256" key="7">
    <source>
        <dbReference type="ARBA" id="ARBA00022840"/>
    </source>
</evidence>
<dbReference type="InterPro" id="IPR009080">
    <property type="entry name" value="tRNAsynth_Ia_anticodon-bd"/>
</dbReference>